<dbReference type="Gene3D" id="3.40.50.300">
    <property type="entry name" value="P-loop containing nucleotide triphosphate hydrolases"/>
    <property type="match status" value="1"/>
</dbReference>
<dbReference type="AlphaFoldDB" id="A0A0U1KWN9"/>
<evidence type="ECO:0008006" key="3">
    <source>
        <dbReference type="Google" id="ProtNLM"/>
    </source>
</evidence>
<organism evidence="1 2">
    <name type="scientific">Sporomusa ovata</name>
    <dbReference type="NCBI Taxonomy" id="2378"/>
    <lineage>
        <taxon>Bacteria</taxon>
        <taxon>Bacillati</taxon>
        <taxon>Bacillota</taxon>
        <taxon>Negativicutes</taxon>
        <taxon>Selenomonadales</taxon>
        <taxon>Sporomusaceae</taxon>
        <taxon>Sporomusa</taxon>
    </lineage>
</organism>
<accession>A0A0U1KWN9</accession>
<gene>
    <name evidence="1" type="ORF">SpAn4DRAFT_3612</name>
</gene>
<reference evidence="2" key="1">
    <citation type="submission" date="2015-03" db="EMBL/GenBank/DDBJ databases">
        <authorList>
            <person name="Nijsse Bart"/>
        </authorList>
    </citation>
    <scope>NUCLEOTIDE SEQUENCE [LARGE SCALE GENOMIC DNA]</scope>
</reference>
<dbReference type="EMBL" id="CTRP01000005">
    <property type="protein sequence ID" value="CQR71746.1"/>
    <property type="molecule type" value="Genomic_DNA"/>
</dbReference>
<proteinExistence type="predicted"/>
<dbReference type="Proteomes" id="UP000049855">
    <property type="component" value="Unassembled WGS sequence"/>
</dbReference>
<dbReference type="SUPFAM" id="SSF52540">
    <property type="entry name" value="P-loop containing nucleoside triphosphate hydrolases"/>
    <property type="match status" value="1"/>
</dbReference>
<keyword evidence="2" id="KW-1185">Reference proteome</keyword>
<sequence>MADRIFLLKDSQITESGTQHELMELNGEYARLFNLQAESYIAAE</sequence>
<protein>
    <recommendedName>
        <fullName evidence="3">Lipid A export ATP-binding/permease protein MsbA</fullName>
    </recommendedName>
</protein>
<evidence type="ECO:0000313" key="2">
    <source>
        <dbReference type="Proteomes" id="UP000049855"/>
    </source>
</evidence>
<dbReference type="InterPro" id="IPR027417">
    <property type="entry name" value="P-loop_NTPase"/>
</dbReference>
<name>A0A0U1KWN9_9FIRM</name>
<evidence type="ECO:0000313" key="1">
    <source>
        <dbReference type="EMBL" id="CQR71746.1"/>
    </source>
</evidence>